<gene>
    <name evidence="2" type="ORF">F4X14_07000</name>
</gene>
<dbReference type="AlphaFoldDB" id="A0A6B1D5F7"/>
<reference evidence="2" key="1">
    <citation type="submission" date="2019-09" db="EMBL/GenBank/DDBJ databases">
        <title>Characterisation of the sponge microbiome using genome-centric metagenomics.</title>
        <authorList>
            <person name="Engelberts J.P."/>
            <person name="Robbins S.J."/>
            <person name="De Goeij J.M."/>
            <person name="Aranda M."/>
            <person name="Bell S.C."/>
            <person name="Webster N.S."/>
        </authorList>
    </citation>
    <scope>NUCLEOTIDE SEQUENCE</scope>
    <source>
        <strain evidence="2">SB0661_bin_32</strain>
    </source>
</reference>
<sequence length="70" mass="7914">MSDCTECGTWNPDDKEVCWRCQTVLPRPVEKKPKRRLMILGMPVWVWIVVGLIFVLPLFGQCAQLGVPAG</sequence>
<organism evidence="2">
    <name type="scientific">Caldilineaceae bacterium SB0661_bin_32</name>
    <dbReference type="NCBI Taxonomy" id="2605255"/>
    <lineage>
        <taxon>Bacteria</taxon>
        <taxon>Bacillati</taxon>
        <taxon>Chloroflexota</taxon>
        <taxon>Caldilineae</taxon>
        <taxon>Caldilineales</taxon>
        <taxon>Caldilineaceae</taxon>
    </lineage>
</organism>
<keyword evidence="1" id="KW-0472">Membrane</keyword>
<feature type="transmembrane region" description="Helical" evidence="1">
    <location>
        <begin position="37"/>
        <end position="59"/>
    </location>
</feature>
<evidence type="ECO:0000256" key="1">
    <source>
        <dbReference type="SAM" id="Phobius"/>
    </source>
</evidence>
<keyword evidence="1" id="KW-1133">Transmembrane helix</keyword>
<protein>
    <recommendedName>
        <fullName evidence="3">RanBP2-type domain-containing protein</fullName>
    </recommendedName>
</protein>
<keyword evidence="1" id="KW-0812">Transmembrane</keyword>
<evidence type="ECO:0008006" key="3">
    <source>
        <dbReference type="Google" id="ProtNLM"/>
    </source>
</evidence>
<name>A0A6B1D5F7_9CHLR</name>
<accession>A0A6B1D5F7</accession>
<proteinExistence type="predicted"/>
<dbReference type="EMBL" id="VXMH01000031">
    <property type="protein sequence ID" value="MYC94702.1"/>
    <property type="molecule type" value="Genomic_DNA"/>
</dbReference>
<evidence type="ECO:0000313" key="2">
    <source>
        <dbReference type="EMBL" id="MYC94702.1"/>
    </source>
</evidence>
<comment type="caution">
    <text evidence="2">The sequence shown here is derived from an EMBL/GenBank/DDBJ whole genome shotgun (WGS) entry which is preliminary data.</text>
</comment>